<gene>
    <name evidence="1" type="ORF">M8C21_000053</name>
</gene>
<sequence>LKLNGISLRISLMLNAYLQARNNRAPLIRSAPATAVSNQQRLSIDSRGMKNLAFRLRTWFRLPDSDLSQQSCGLHTTTNCHHTDRVFCAGSMRRRLDYKQKQKRLQVHMGMSIFTGKGGSIDDGKLRMLDNRPKDAIHSKFKNTRNLLGAETGYKVTVAKSYCFFIFVGKEHHIGAFKGRGAVIQPHKPLNGCEKWSYKDGKYTDAGLEYFHCIGPMSEIRSDGLDCKRLMDDNDQCVHLNKIICLASFHSQIKSGESKIAESILEGPWKWLPRRGKQRRGPEEENIEGR</sequence>
<dbReference type="Proteomes" id="UP001206925">
    <property type="component" value="Unassembled WGS sequence"/>
</dbReference>
<comment type="caution">
    <text evidence="1">The sequence shown here is derived from an EMBL/GenBank/DDBJ whole genome shotgun (WGS) entry which is preliminary data.</text>
</comment>
<evidence type="ECO:0000313" key="1">
    <source>
        <dbReference type="EMBL" id="KAI7752894.1"/>
    </source>
</evidence>
<accession>A0AAD5D3R3</accession>
<protein>
    <submittedName>
        <fullName evidence="1">Uncharacterized protein</fullName>
    </submittedName>
</protein>
<reference evidence="1" key="1">
    <citation type="submission" date="2022-06" db="EMBL/GenBank/DDBJ databases">
        <title>Uncovering the hologenomic basis of an extraordinary plant invasion.</title>
        <authorList>
            <person name="Bieker V.C."/>
            <person name="Martin M.D."/>
            <person name="Gilbert T."/>
            <person name="Hodgins K."/>
            <person name="Battlay P."/>
            <person name="Petersen B."/>
            <person name="Wilson J."/>
        </authorList>
    </citation>
    <scope>NUCLEOTIDE SEQUENCE</scope>
    <source>
        <strain evidence="1">AA19_3_7</strain>
        <tissue evidence="1">Leaf</tissue>
    </source>
</reference>
<dbReference type="EMBL" id="JAMZMK010005584">
    <property type="protein sequence ID" value="KAI7752894.1"/>
    <property type="molecule type" value="Genomic_DNA"/>
</dbReference>
<proteinExistence type="predicted"/>
<name>A0AAD5D3R3_AMBAR</name>
<feature type="non-terminal residue" evidence="1">
    <location>
        <position position="1"/>
    </location>
</feature>
<organism evidence="1 2">
    <name type="scientific">Ambrosia artemisiifolia</name>
    <name type="common">Common ragweed</name>
    <dbReference type="NCBI Taxonomy" id="4212"/>
    <lineage>
        <taxon>Eukaryota</taxon>
        <taxon>Viridiplantae</taxon>
        <taxon>Streptophyta</taxon>
        <taxon>Embryophyta</taxon>
        <taxon>Tracheophyta</taxon>
        <taxon>Spermatophyta</taxon>
        <taxon>Magnoliopsida</taxon>
        <taxon>eudicotyledons</taxon>
        <taxon>Gunneridae</taxon>
        <taxon>Pentapetalae</taxon>
        <taxon>asterids</taxon>
        <taxon>campanulids</taxon>
        <taxon>Asterales</taxon>
        <taxon>Asteraceae</taxon>
        <taxon>Asteroideae</taxon>
        <taxon>Heliantheae alliance</taxon>
        <taxon>Heliantheae</taxon>
        <taxon>Ambrosia</taxon>
    </lineage>
</organism>
<dbReference type="AlphaFoldDB" id="A0AAD5D3R3"/>
<keyword evidence="2" id="KW-1185">Reference proteome</keyword>
<evidence type="ECO:0000313" key="2">
    <source>
        <dbReference type="Proteomes" id="UP001206925"/>
    </source>
</evidence>